<keyword evidence="2" id="KW-1185">Reference proteome</keyword>
<evidence type="ECO:0000313" key="1">
    <source>
        <dbReference type="EMBL" id="KAG8155830.1"/>
    </source>
</evidence>
<evidence type="ECO:0000313" key="2">
    <source>
        <dbReference type="Proteomes" id="UP000827092"/>
    </source>
</evidence>
<sequence>SDEITAEFKHINKRFPKPTGIHLVTARTPGEAQREAQLARAWGEMWRLGVERAETDSAASPLDGAVCQVVCEAHSC</sequence>
<organism evidence="1 2">
    <name type="scientific">Oedothorax gibbosus</name>
    <dbReference type="NCBI Taxonomy" id="931172"/>
    <lineage>
        <taxon>Eukaryota</taxon>
        <taxon>Metazoa</taxon>
        <taxon>Ecdysozoa</taxon>
        <taxon>Arthropoda</taxon>
        <taxon>Chelicerata</taxon>
        <taxon>Arachnida</taxon>
        <taxon>Araneae</taxon>
        <taxon>Araneomorphae</taxon>
        <taxon>Entelegynae</taxon>
        <taxon>Araneoidea</taxon>
        <taxon>Linyphiidae</taxon>
        <taxon>Erigoninae</taxon>
        <taxon>Oedothorax</taxon>
    </lineage>
</organism>
<reference evidence="1 2" key="1">
    <citation type="journal article" date="2022" name="Nat. Ecol. Evol.">
        <title>A masculinizing supergene underlies an exaggerated male reproductive morph in a spider.</title>
        <authorList>
            <person name="Hendrickx F."/>
            <person name="De Corte Z."/>
            <person name="Sonet G."/>
            <person name="Van Belleghem S.M."/>
            <person name="Kostlbacher S."/>
            <person name="Vangestel C."/>
        </authorList>
    </citation>
    <scope>NUCLEOTIDE SEQUENCE [LARGE SCALE GENOMIC DNA]</scope>
    <source>
        <strain evidence="1">W744_W776</strain>
    </source>
</reference>
<name>A0AAV6TD61_9ARAC</name>
<protein>
    <submittedName>
        <fullName evidence="1">Uncharacterized protein</fullName>
    </submittedName>
</protein>
<comment type="caution">
    <text evidence="1">The sequence shown here is derived from an EMBL/GenBank/DDBJ whole genome shotgun (WGS) entry which is preliminary data.</text>
</comment>
<accession>A0AAV6TD61</accession>
<proteinExistence type="predicted"/>
<gene>
    <name evidence="1" type="ORF">JTE90_016521</name>
</gene>
<dbReference type="EMBL" id="JAFNEN010006561">
    <property type="protein sequence ID" value="KAG8155830.1"/>
    <property type="molecule type" value="Genomic_DNA"/>
</dbReference>
<dbReference type="Proteomes" id="UP000827092">
    <property type="component" value="Unassembled WGS sequence"/>
</dbReference>
<feature type="non-terminal residue" evidence="1">
    <location>
        <position position="1"/>
    </location>
</feature>
<dbReference type="AlphaFoldDB" id="A0AAV6TD61"/>